<evidence type="ECO:0000256" key="1">
    <source>
        <dbReference type="SAM" id="MobiDB-lite"/>
    </source>
</evidence>
<reference evidence="4 5" key="1">
    <citation type="submission" date="2018-09" db="EMBL/GenBank/DDBJ databases">
        <title>YIM 75507 draft genome.</title>
        <authorList>
            <person name="Tang S."/>
            <person name="Feng Y."/>
        </authorList>
    </citation>
    <scope>NUCLEOTIDE SEQUENCE [LARGE SCALE GENOMIC DNA]</scope>
    <source>
        <strain evidence="4 5">YIM 75507</strain>
    </source>
</reference>
<keyword evidence="5" id="KW-1185">Reference proteome</keyword>
<proteinExistence type="predicted"/>
<evidence type="ECO:0000256" key="2">
    <source>
        <dbReference type="SAM" id="Phobius"/>
    </source>
</evidence>
<feature type="region of interest" description="Disordered" evidence="1">
    <location>
        <begin position="54"/>
        <end position="110"/>
    </location>
</feature>
<organism evidence="4 5">
    <name type="scientific">Bailinhaonella thermotolerans</name>
    <dbReference type="NCBI Taxonomy" id="1070861"/>
    <lineage>
        <taxon>Bacteria</taxon>
        <taxon>Bacillati</taxon>
        <taxon>Actinomycetota</taxon>
        <taxon>Actinomycetes</taxon>
        <taxon>Streptosporangiales</taxon>
        <taxon>Streptosporangiaceae</taxon>
        <taxon>Bailinhaonella</taxon>
    </lineage>
</organism>
<feature type="transmembrane region" description="Helical" evidence="2">
    <location>
        <begin position="193"/>
        <end position="214"/>
    </location>
</feature>
<dbReference type="Proteomes" id="UP000265768">
    <property type="component" value="Unassembled WGS sequence"/>
</dbReference>
<keyword evidence="2" id="KW-0472">Membrane</keyword>
<keyword evidence="2" id="KW-0812">Transmembrane</keyword>
<keyword evidence="3" id="KW-0732">Signal</keyword>
<accession>A0A3A4AV19</accession>
<protein>
    <recommendedName>
        <fullName evidence="6">Gram-positive cocci surface proteins LPxTG domain-containing protein</fullName>
    </recommendedName>
</protein>
<dbReference type="EMBL" id="QZEY01000002">
    <property type="protein sequence ID" value="RJL34070.1"/>
    <property type="molecule type" value="Genomic_DNA"/>
</dbReference>
<evidence type="ECO:0000313" key="5">
    <source>
        <dbReference type="Proteomes" id="UP000265768"/>
    </source>
</evidence>
<evidence type="ECO:0000256" key="3">
    <source>
        <dbReference type="SAM" id="SignalP"/>
    </source>
</evidence>
<feature type="compositionally biased region" description="Low complexity" evidence="1">
    <location>
        <begin position="77"/>
        <end position="109"/>
    </location>
</feature>
<evidence type="ECO:0008006" key="6">
    <source>
        <dbReference type="Google" id="ProtNLM"/>
    </source>
</evidence>
<feature type="signal peptide" evidence="3">
    <location>
        <begin position="1"/>
        <end position="30"/>
    </location>
</feature>
<name>A0A3A4AV19_9ACTN</name>
<evidence type="ECO:0000313" key="4">
    <source>
        <dbReference type="EMBL" id="RJL34070.1"/>
    </source>
</evidence>
<feature type="compositionally biased region" description="Basic and acidic residues" evidence="1">
    <location>
        <begin position="54"/>
        <end position="67"/>
    </location>
</feature>
<dbReference type="AlphaFoldDB" id="A0A3A4AV19"/>
<keyword evidence="2" id="KW-1133">Transmembrane helix</keyword>
<feature type="chain" id="PRO_5017301379" description="Gram-positive cocci surface proteins LPxTG domain-containing protein" evidence="3">
    <location>
        <begin position="31"/>
        <end position="222"/>
    </location>
</feature>
<sequence length="222" mass="21914">MRHVGLSGAAITSGALVLLLAGAAPAGAGAAADCKSDGTPLGDATTKICKDLEKTRKNVEKGVKDLQQKISGKKTTPKSGSKSGSKPGSKSGAKSGTRNGSGGSSARSNGGYGGYAGNGVSPASINTRTVARPGDVSLPVIENTAPAPSVEAPQVAPEPEVNLPAAQKAVPVRPVANSSADAPRPLGPDPESLLVVAGLLLAGATLGGNVGLAVRLHRKRLH</sequence>
<gene>
    <name evidence="4" type="ORF">D5H75_06125</name>
</gene>
<comment type="caution">
    <text evidence="4">The sequence shown here is derived from an EMBL/GenBank/DDBJ whole genome shotgun (WGS) entry which is preliminary data.</text>
</comment>